<gene>
    <name evidence="1" type="ORF">GOP47_0013667</name>
</gene>
<organism evidence="1 2">
    <name type="scientific">Adiantum capillus-veneris</name>
    <name type="common">Maidenhair fern</name>
    <dbReference type="NCBI Taxonomy" id="13818"/>
    <lineage>
        <taxon>Eukaryota</taxon>
        <taxon>Viridiplantae</taxon>
        <taxon>Streptophyta</taxon>
        <taxon>Embryophyta</taxon>
        <taxon>Tracheophyta</taxon>
        <taxon>Polypodiopsida</taxon>
        <taxon>Polypodiidae</taxon>
        <taxon>Polypodiales</taxon>
        <taxon>Pteridineae</taxon>
        <taxon>Pteridaceae</taxon>
        <taxon>Vittarioideae</taxon>
        <taxon>Adiantum</taxon>
    </lineage>
</organism>
<dbReference type="Proteomes" id="UP000886520">
    <property type="component" value="Chromosome 13"/>
</dbReference>
<comment type="caution">
    <text evidence="1">The sequence shown here is derived from an EMBL/GenBank/DDBJ whole genome shotgun (WGS) entry which is preliminary data.</text>
</comment>
<reference evidence="1" key="1">
    <citation type="submission" date="2021-01" db="EMBL/GenBank/DDBJ databases">
        <title>Adiantum capillus-veneris genome.</title>
        <authorList>
            <person name="Fang Y."/>
            <person name="Liao Q."/>
        </authorList>
    </citation>
    <scope>NUCLEOTIDE SEQUENCE</scope>
    <source>
        <strain evidence="1">H3</strain>
        <tissue evidence="1">Leaf</tissue>
    </source>
</reference>
<keyword evidence="2" id="KW-1185">Reference proteome</keyword>
<name>A0A9D4UPN4_ADICA</name>
<evidence type="ECO:0000313" key="2">
    <source>
        <dbReference type="Proteomes" id="UP000886520"/>
    </source>
</evidence>
<accession>A0A9D4UPN4</accession>
<dbReference type="EMBL" id="JABFUD020000013">
    <property type="protein sequence ID" value="KAI5071416.1"/>
    <property type="molecule type" value="Genomic_DNA"/>
</dbReference>
<protein>
    <submittedName>
        <fullName evidence="1">Uncharacterized protein</fullName>
    </submittedName>
</protein>
<sequence>MCKSELDKAILWAQLYLTGKQVRGIHSRVRGPYKSFGKPLQSDIMSYEITEDMSRTIVKAWSWKQGILGEIIEHDNPMLEE</sequence>
<dbReference type="AlphaFoldDB" id="A0A9D4UPN4"/>
<evidence type="ECO:0000313" key="1">
    <source>
        <dbReference type="EMBL" id="KAI5071416.1"/>
    </source>
</evidence>
<proteinExistence type="predicted"/>